<dbReference type="GO" id="GO:0000145">
    <property type="term" value="C:exocyst"/>
    <property type="evidence" value="ECO:0007669"/>
    <property type="project" value="TreeGrafter"/>
</dbReference>
<protein>
    <submittedName>
        <fullName evidence="3">Exocyst complex component protein Sec10</fullName>
    </submittedName>
</protein>
<gene>
    <name evidence="3" type="ORF">CWI37_0615p0020</name>
</gene>
<reference evidence="3 4" key="1">
    <citation type="submission" date="2017-12" db="EMBL/GenBank/DDBJ databases">
        <authorList>
            <person name="Pombert J.-F."/>
            <person name="Haag K.L."/>
            <person name="Ebert D."/>
        </authorList>
    </citation>
    <scope>NUCLEOTIDE SEQUENCE [LARGE SCALE GENOMIC DNA]</scope>
    <source>
        <strain evidence="3">FI-OER-3-3</strain>
    </source>
</reference>
<evidence type="ECO:0000259" key="2">
    <source>
        <dbReference type="Pfam" id="PF07393"/>
    </source>
</evidence>
<evidence type="ECO:0000313" key="3">
    <source>
        <dbReference type="EMBL" id="TBU01847.1"/>
    </source>
</evidence>
<proteinExistence type="predicted"/>
<dbReference type="GO" id="GO:0006887">
    <property type="term" value="P:exocytosis"/>
    <property type="evidence" value="ECO:0007669"/>
    <property type="project" value="TreeGrafter"/>
</dbReference>
<dbReference type="PANTHER" id="PTHR12100">
    <property type="entry name" value="SEC10"/>
    <property type="match status" value="1"/>
</dbReference>
<keyword evidence="1" id="KW-0175">Coiled coil</keyword>
<feature type="coiled-coil region" evidence="1">
    <location>
        <begin position="21"/>
        <end position="88"/>
    </location>
</feature>
<dbReference type="Pfam" id="PF07393">
    <property type="entry name" value="Sec10_HB"/>
    <property type="match status" value="1"/>
</dbReference>
<name>A0A4Q9L325_9MICR</name>
<evidence type="ECO:0000313" key="4">
    <source>
        <dbReference type="Proteomes" id="UP000292362"/>
    </source>
</evidence>
<dbReference type="PANTHER" id="PTHR12100:SF0">
    <property type="entry name" value="EXOCYST COMPLEX COMPONENT 5"/>
    <property type="match status" value="1"/>
</dbReference>
<dbReference type="InterPro" id="IPR009976">
    <property type="entry name" value="Sec10-like"/>
</dbReference>
<feature type="domain" description="Exocyst complex component Sec10-like alpha-helical bundle" evidence="2">
    <location>
        <begin position="468"/>
        <end position="640"/>
    </location>
</feature>
<sequence length="649" mass="77857">MATFSIEDFKKENFNELVLINDKLKIDFDNLDETKKNLTRLITELDDLRQAIFFKKEKMKNELNKKEIKTVKENIELLTKNIENLKLNHVDCFKEIIDTKKHLDELKLMQRIINLVCDIKKREFEKIENAIKNEDFETLRFLCFAFKTLRDISNFDDESLTENISNYNKKIEKMITETFERAIVEKNRSLLRHSYVCFMEMDKSKYIIKNYMQSLDLFKLKVSEYNHEIPKKIDLDFYENENNPFFIFISKIRKYYDDELSDIESIFPNHLEVIEIINKRIFQDLIQTELENFMKFEDSFLFLMNLKSSYIKVKELQKFILSIYEESIGNTLVDDIFEDYVLNAIRKEETAFEEVFQILVNKKKPKNNYILLNESIYNSNFEYKEIFAKLLCIINFFMERAEILNYSEKNIDEIITFFISKLHRLIEIVINTFSGTETLKLCNLLSYLFLIFSNFFSSFPRKSHLSENFKYFVDDKIQEIIDTRFKISERKVKGLIKAQTMKEYYDEAVNTISIKKITCFLKDENIILNETIPGKNTKDFLTLLLDKIYICYYKHILSLKFTPKKAKILVNDIKYLQKFIKDINLIEVFENYEYFTEVCELIAVDKNDIIMFTTGMFHKIPRNELKKILKCREDYHEIKQSVLEADAYS</sequence>
<organism evidence="3 4">
    <name type="scientific">Hamiltosporidium tvaerminnensis</name>
    <dbReference type="NCBI Taxonomy" id="1176355"/>
    <lineage>
        <taxon>Eukaryota</taxon>
        <taxon>Fungi</taxon>
        <taxon>Fungi incertae sedis</taxon>
        <taxon>Microsporidia</taxon>
        <taxon>Dubosqiidae</taxon>
        <taxon>Hamiltosporidium</taxon>
    </lineage>
</organism>
<dbReference type="Proteomes" id="UP000292362">
    <property type="component" value="Unassembled WGS sequence"/>
</dbReference>
<dbReference type="EMBL" id="PITJ01000615">
    <property type="protein sequence ID" value="TBU01847.1"/>
    <property type="molecule type" value="Genomic_DNA"/>
</dbReference>
<dbReference type="VEuPathDB" id="MicrosporidiaDB:CWI37_0615p0020"/>
<comment type="caution">
    <text evidence="3">The sequence shown here is derived from an EMBL/GenBank/DDBJ whole genome shotgun (WGS) entry which is preliminary data.</text>
</comment>
<dbReference type="InterPro" id="IPR048627">
    <property type="entry name" value="Sec10_HB"/>
</dbReference>
<accession>A0A4Q9L325</accession>
<dbReference type="AlphaFoldDB" id="A0A4Q9L325"/>
<dbReference type="GO" id="GO:0006893">
    <property type="term" value="P:Golgi to plasma membrane transport"/>
    <property type="evidence" value="ECO:0007669"/>
    <property type="project" value="TreeGrafter"/>
</dbReference>
<evidence type="ECO:0000256" key="1">
    <source>
        <dbReference type="SAM" id="Coils"/>
    </source>
</evidence>